<organism evidence="12 13">
    <name type="scientific">Schleiferilactobacillus harbinensis DSM 16991</name>
    <dbReference type="NCBI Taxonomy" id="1122147"/>
    <lineage>
        <taxon>Bacteria</taxon>
        <taxon>Bacillati</taxon>
        <taxon>Bacillota</taxon>
        <taxon>Bacilli</taxon>
        <taxon>Lactobacillales</taxon>
        <taxon>Lactobacillaceae</taxon>
        <taxon>Schleiferilactobacillus</taxon>
    </lineage>
</organism>
<comment type="subcellular location">
    <subcellularLocation>
        <location evidence="1">Cell membrane</location>
        <topology evidence="1">Multi-pass membrane protein</topology>
    </subcellularLocation>
</comment>
<dbReference type="InterPro" id="IPR005829">
    <property type="entry name" value="Sugar_transporter_CS"/>
</dbReference>
<evidence type="ECO:0000256" key="2">
    <source>
        <dbReference type="ARBA" id="ARBA00010992"/>
    </source>
</evidence>
<feature type="transmembrane region" description="Helical" evidence="10">
    <location>
        <begin position="174"/>
        <end position="196"/>
    </location>
</feature>
<feature type="transmembrane region" description="Helical" evidence="10">
    <location>
        <begin position="420"/>
        <end position="439"/>
    </location>
</feature>
<evidence type="ECO:0000256" key="4">
    <source>
        <dbReference type="ARBA" id="ARBA00022475"/>
    </source>
</evidence>
<feature type="transmembrane region" description="Helical" evidence="10">
    <location>
        <begin position="83"/>
        <end position="102"/>
    </location>
</feature>
<dbReference type="CDD" id="cd17359">
    <property type="entry name" value="MFS_XylE_like"/>
    <property type="match status" value="1"/>
</dbReference>
<dbReference type="Pfam" id="PF00083">
    <property type="entry name" value="Sugar_tr"/>
    <property type="match status" value="1"/>
</dbReference>
<name>A0A0R1XME6_9LACO</name>
<dbReference type="InterPro" id="IPR020846">
    <property type="entry name" value="MFS_dom"/>
</dbReference>
<dbReference type="GO" id="GO:0005886">
    <property type="term" value="C:plasma membrane"/>
    <property type="evidence" value="ECO:0007669"/>
    <property type="project" value="UniProtKB-SubCell"/>
</dbReference>
<dbReference type="GO" id="GO:0022857">
    <property type="term" value="F:transmembrane transporter activity"/>
    <property type="evidence" value="ECO:0007669"/>
    <property type="project" value="InterPro"/>
</dbReference>
<gene>
    <name evidence="12" type="ORF">FC91_GL001149</name>
</gene>
<feature type="transmembrane region" description="Helical" evidence="10">
    <location>
        <begin position="294"/>
        <end position="314"/>
    </location>
</feature>
<proteinExistence type="inferred from homology"/>
<keyword evidence="4" id="KW-1003">Cell membrane</keyword>
<evidence type="ECO:0000313" key="12">
    <source>
        <dbReference type="EMBL" id="KRM28987.1"/>
    </source>
</evidence>
<evidence type="ECO:0000256" key="3">
    <source>
        <dbReference type="ARBA" id="ARBA00022448"/>
    </source>
</evidence>
<dbReference type="eggNOG" id="COG2814">
    <property type="taxonomic scope" value="Bacteria"/>
</dbReference>
<dbReference type="InterPro" id="IPR047984">
    <property type="entry name" value="XylE-like"/>
</dbReference>
<feature type="transmembrane region" description="Helical" evidence="10">
    <location>
        <begin position="359"/>
        <end position="380"/>
    </location>
</feature>
<feature type="transmembrane region" description="Helical" evidence="10">
    <location>
        <begin position="148"/>
        <end position="168"/>
    </location>
</feature>
<feature type="transmembrane region" description="Helical" evidence="10">
    <location>
        <begin position="49"/>
        <end position="71"/>
    </location>
</feature>
<accession>A0A0R1XME6</accession>
<dbReference type="Proteomes" id="UP000050949">
    <property type="component" value="Unassembled WGS sequence"/>
</dbReference>
<comment type="similarity">
    <text evidence="2 9">Belongs to the major facilitator superfamily. Sugar transporter (TC 2.A.1.1) family.</text>
</comment>
<dbReference type="InterPro" id="IPR050814">
    <property type="entry name" value="Myo-inositol_Transporter"/>
</dbReference>
<keyword evidence="5" id="KW-0762">Sugar transport</keyword>
<dbReference type="PANTHER" id="PTHR48020:SF12">
    <property type="entry name" value="PROTON MYO-INOSITOL COTRANSPORTER"/>
    <property type="match status" value="1"/>
</dbReference>
<evidence type="ECO:0000256" key="6">
    <source>
        <dbReference type="ARBA" id="ARBA00022692"/>
    </source>
</evidence>
<dbReference type="InterPro" id="IPR036259">
    <property type="entry name" value="MFS_trans_sf"/>
</dbReference>
<evidence type="ECO:0000256" key="7">
    <source>
        <dbReference type="ARBA" id="ARBA00022989"/>
    </source>
</evidence>
<dbReference type="RefSeq" id="WP_051225132.1">
    <property type="nucleotide sequence ID" value="NZ_AUEH01000007.1"/>
</dbReference>
<evidence type="ECO:0000256" key="8">
    <source>
        <dbReference type="ARBA" id="ARBA00023136"/>
    </source>
</evidence>
<dbReference type="FunFam" id="1.20.1250.20:FF:000218">
    <property type="entry name" value="facilitated trehalose transporter Tret1"/>
    <property type="match status" value="1"/>
</dbReference>
<feature type="transmembrane region" description="Helical" evidence="10">
    <location>
        <begin position="326"/>
        <end position="347"/>
    </location>
</feature>
<evidence type="ECO:0000256" key="5">
    <source>
        <dbReference type="ARBA" id="ARBA00022597"/>
    </source>
</evidence>
<dbReference type="AlphaFoldDB" id="A0A0R1XME6"/>
<dbReference type="PATRIC" id="fig|1122147.4.peg.1187"/>
<reference evidence="12 13" key="1">
    <citation type="journal article" date="2015" name="Genome Announc.">
        <title>Expanding the biotechnology potential of lactobacilli through comparative genomics of 213 strains and associated genera.</title>
        <authorList>
            <person name="Sun Z."/>
            <person name="Harris H.M."/>
            <person name="McCann A."/>
            <person name="Guo C."/>
            <person name="Argimon S."/>
            <person name="Zhang W."/>
            <person name="Yang X."/>
            <person name="Jeffery I.B."/>
            <person name="Cooney J.C."/>
            <person name="Kagawa T.F."/>
            <person name="Liu W."/>
            <person name="Song Y."/>
            <person name="Salvetti E."/>
            <person name="Wrobel A."/>
            <person name="Rasinkangas P."/>
            <person name="Parkhill J."/>
            <person name="Rea M.C."/>
            <person name="O'Sullivan O."/>
            <person name="Ritari J."/>
            <person name="Douillard F.P."/>
            <person name="Paul Ross R."/>
            <person name="Yang R."/>
            <person name="Briner A.E."/>
            <person name="Felis G.E."/>
            <person name="de Vos W.M."/>
            <person name="Barrangou R."/>
            <person name="Klaenhammer T.R."/>
            <person name="Caufield P.W."/>
            <person name="Cui Y."/>
            <person name="Zhang H."/>
            <person name="O'Toole P.W."/>
        </authorList>
    </citation>
    <scope>NUCLEOTIDE SEQUENCE [LARGE SCALE GENOMIC DNA]</scope>
    <source>
        <strain evidence="12 13">DSM 16991</strain>
    </source>
</reference>
<dbReference type="SUPFAM" id="SSF103473">
    <property type="entry name" value="MFS general substrate transporter"/>
    <property type="match status" value="1"/>
</dbReference>
<dbReference type="NCBIfam" id="TIGR00879">
    <property type="entry name" value="SP"/>
    <property type="match status" value="1"/>
</dbReference>
<dbReference type="OrthoDB" id="9783823at2"/>
<evidence type="ECO:0000259" key="11">
    <source>
        <dbReference type="PROSITE" id="PS50850"/>
    </source>
</evidence>
<feature type="transmembrane region" description="Helical" evidence="10">
    <location>
        <begin position="12"/>
        <end position="29"/>
    </location>
</feature>
<dbReference type="PROSITE" id="PS50850">
    <property type="entry name" value="MFS"/>
    <property type="match status" value="1"/>
</dbReference>
<dbReference type="PROSITE" id="PS00217">
    <property type="entry name" value="SUGAR_TRANSPORT_2"/>
    <property type="match status" value="1"/>
</dbReference>
<dbReference type="EMBL" id="AZFW01000020">
    <property type="protein sequence ID" value="KRM28987.1"/>
    <property type="molecule type" value="Genomic_DNA"/>
</dbReference>
<dbReference type="PANTHER" id="PTHR48020">
    <property type="entry name" value="PROTON MYO-INOSITOL COTRANSPORTER"/>
    <property type="match status" value="1"/>
</dbReference>
<keyword evidence="3 9" id="KW-0813">Transport</keyword>
<feature type="transmembrane region" description="Helical" evidence="10">
    <location>
        <begin position="392"/>
        <end position="414"/>
    </location>
</feature>
<evidence type="ECO:0000256" key="10">
    <source>
        <dbReference type="SAM" id="Phobius"/>
    </source>
</evidence>
<evidence type="ECO:0000313" key="13">
    <source>
        <dbReference type="Proteomes" id="UP000050949"/>
    </source>
</evidence>
<evidence type="ECO:0000256" key="1">
    <source>
        <dbReference type="ARBA" id="ARBA00004651"/>
    </source>
</evidence>
<sequence length="474" mass="50819">MTQDLTKPQRRRLRIISLIATCGGLLFGYDTGVINGALPFMAQPSELNMSPQMGGLATSSLTLGAALGAMVIGRIGDKRGRRWTIRILAVIFALMTTLSALAPSASVLALARLFLGVAVGGVSVLVPSFLAEIAPKSIRGQMVTQNDLMIVTGQLLAFILNAVLGTTFGTVHGIWRWMIVLATIPAIVLWIGINFVPESPRWLTAHGKRGEALRVLHTIRSEHEAQLEMAEMNQAMQAERTTARPSFKDLGTPWIRRLVLIGIGLGVTQQIAGVNIIMYYGTTILEASGFGRDGALIANIANGAVSVVMSLVAIRIMGSVKRRTILITGLVGTTGVMAGIALVVKFLNGSAIQPYVTVGLTMLFLAFFQGAISPMTWLLLSEIFPGRLRGLGMGFATFFLWLSNFLVGDTFPILVHNLGMAGSFGVFVGTNLAALVFVIKCAPETAGKSLETIQQEAEMTGQTPRYALRHPNSR</sequence>
<keyword evidence="8 10" id="KW-0472">Membrane</keyword>
<keyword evidence="6 10" id="KW-0812">Transmembrane</keyword>
<dbReference type="PRINTS" id="PR00171">
    <property type="entry name" value="SUGRTRNSPORT"/>
</dbReference>
<feature type="transmembrane region" description="Helical" evidence="10">
    <location>
        <begin position="108"/>
        <end position="127"/>
    </location>
</feature>
<comment type="caution">
    <text evidence="12">The sequence shown here is derived from an EMBL/GenBank/DDBJ whole genome shotgun (WGS) entry which is preliminary data.</text>
</comment>
<keyword evidence="7 10" id="KW-1133">Transmembrane helix</keyword>
<evidence type="ECO:0000256" key="9">
    <source>
        <dbReference type="RuleBase" id="RU003346"/>
    </source>
</evidence>
<dbReference type="InterPro" id="IPR005828">
    <property type="entry name" value="MFS_sugar_transport-like"/>
</dbReference>
<feature type="domain" description="Major facilitator superfamily (MFS) profile" evidence="11">
    <location>
        <begin position="16"/>
        <end position="446"/>
    </location>
</feature>
<protein>
    <submittedName>
        <fullName evidence="12">Protein IolT</fullName>
    </submittedName>
</protein>
<dbReference type="InterPro" id="IPR003663">
    <property type="entry name" value="Sugar/inositol_transpt"/>
</dbReference>
<dbReference type="Gene3D" id="1.20.1250.20">
    <property type="entry name" value="MFS general substrate transporter like domains"/>
    <property type="match status" value="1"/>
</dbReference>
<feature type="transmembrane region" description="Helical" evidence="10">
    <location>
        <begin position="258"/>
        <end position="282"/>
    </location>
</feature>